<proteinExistence type="predicted"/>
<evidence type="ECO:0000259" key="1">
    <source>
        <dbReference type="Pfam" id="PF12705"/>
    </source>
</evidence>
<feature type="domain" description="PD-(D/E)XK endonuclease-like" evidence="1">
    <location>
        <begin position="7"/>
        <end position="310"/>
    </location>
</feature>
<reference evidence="2" key="1">
    <citation type="journal article" date="2015" name="Nature">
        <title>Complex archaea that bridge the gap between prokaryotes and eukaryotes.</title>
        <authorList>
            <person name="Spang A."/>
            <person name="Saw J.H."/>
            <person name="Jorgensen S.L."/>
            <person name="Zaremba-Niedzwiedzka K."/>
            <person name="Martijn J."/>
            <person name="Lind A.E."/>
            <person name="van Eijk R."/>
            <person name="Schleper C."/>
            <person name="Guy L."/>
            <person name="Ettema T.J."/>
        </authorList>
    </citation>
    <scope>NUCLEOTIDE SEQUENCE</scope>
</reference>
<dbReference type="EMBL" id="LAZR01011601">
    <property type="protein sequence ID" value="KKM60827.1"/>
    <property type="molecule type" value="Genomic_DNA"/>
</dbReference>
<comment type="caution">
    <text evidence="2">The sequence shown here is derived from an EMBL/GenBank/DDBJ whole genome shotgun (WGS) entry which is preliminary data.</text>
</comment>
<sequence length="376" mass="43024">MKGLDVLTHSRISCFKACRYRHYLEYECGLRRERDATPLRIGTQLHLGLECMAKAGPLLKPAALHDFCMRLDDQYADIPAWVTDVLKWLCEAEIIKRLLYGYLWRWGDDGWQTLAAEETFNLPIPGKQHATRTYRIAGKLDQAVLLPDARTALVEHKSTKRSIEPDSDYWKQVQLSDQVTEYFWAKRQLGQYLDTIILDAIHVPGMGPKYATPEENRKYTKAGKLYANQRECDETPAEYGERLTADITEHPDTYFVRREIPRLDADMTRFLRDLYQVQAQIRDASRNGLHYRSTDACTSPYRCNYLDFCREGYEPGDEAPPGFVVVDNIHQELEEHDISTTNRDDAKVATATECEVADIDSDGRDVCSAVVGTAAV</sequence>
<gene>
    <name evidence="2" type="ORF">LCGC14_1537910</name>
</gene>
<name>A0A0F9LUS8_9ZZZZ</name>
<dbReference type="Pfam" id="PF12705">
    <property type="entry name" value="PDDEXK_1"/>
    <property type="match status" value="1"/>
</dbReference>
<protein>
    <recommendedName>
        <fullName evidence="1">PD-(D/E)XK endonuclease-like domain-containing protein</fullName>
    </recommendedName>
</protein>
<accession>A0A0F9LUS8</accession>
<evidence type="ECO:0000313" key="2">
    <source>
        <dbReference type="EMBL" id="KKM60827.1"/>
    </source>
</evidence>
<organism evidence="2">
    <name type="scientific">marine sediment metagenome</name>
    <dbReference type="NCBI Taxonomy" id="412755"/>
    <lineage>
        <taxon>unclassified sequences</taxon>
        <taxon>metagenomes</taxon>
        <taxon>ecological metagenomes</taxon>
    </lineage>
</organism>
<dbReference type="InterPro" id="IPR038726">
    <property type="entry name" value="PDDEXK_AddAB-type"/>
</dbReference>
<dbReference type="AlphaFoldDB" id="A0A0F9LUS8"/>